<dbReference type="EMBL" id="SNWQ01000012">
    <property type="protein sequence ID" value="TDO45683.1"/>
    <property type="molecule type" value="Genomic_DNA"/>
</dbReference>
<name>A0A4R6K7P1_9ACTN</name>
<gene>
    <name evidence="2" type="ORF">EV643_1127</name>
</gene>
<dbReference type="PANTHER" id="PTHR43194">
    <property type="entry name" value="HYDROLASE ALPHA/BETA FOLD FAMILY"/>
    <property type="match status" value="1"/>
</dbReference>
<evidence type="ECO:0000313" key="2">
    <source>
        <dbReference type="EMBL" id="TDO45683.1"/>
    </source>
</evidence>
<comment type="caution">
    <text evidence="2">The sequence shown here is derived from an EMBL/GenBank/DDBJ whole genome shotgun (WGS) entry which is preliminary data.</text>
</comment>
<dbReference type="AlphaFoldDB" id="A0A4R6K7P1"/>
<dbReference type="GO" id="GO:0003824">
    <property type="term" value="F:catalytic activity"/>
    <property type="evidence" value="ECO:0007669"/>
    <property type="project" value="UniProtKB-ARBA"/>
</dbReference>
<evidence type="ECO:0000259" key="1">
    <source>
        <dbReference type="Pfam" id="PF12697"/>
    </source>
</evidence>
<keyword evidence="3" id="KW-1185">Reference proteome</keyword>
<reference evidence="2 3" key="1">
    <citation type="submission" date="2019-03" db="EMBL/GenBank/DDBJ databases">
        <title>Genomic Encyclopedia of Type Strains, Phase III (KMG-III): the genomes of soil and plant-associated and newly described type strains.</title>
        <authorList>
            <person name="Whitman W."/>
        </authorList>
    </citation>
    <scope>NUCLEOTIDE SEQUENCE [LARGE SCALE GENOMIC DNA]</scope>
    <source>
        <strain evidence="2 3">VKM Ac-2527</strain>
    </source>
</reference>
<feature type="domain" description="AB hydrolase-1" evidence="1">
    <location>
        <begin position="40"/>
        <end position="253"/>
    </location>
</feature>
<dbReference type="Gene3D" id="3.40.50.1820">
    <property type="entry name" value="alpha/beta hydrolase"/>
    <property type="match status" value="1"/>
</dbReference>
<dbReference type="PANTHER" id="PTHR43194:SF5">
    <property type="entry name" value="PIMELOYL-[ACYL-CARRIER PROTEIN] METHYL ESTER ESTERASE"/>
    <property type="match status" value="1"/>
</dbReference>
<proteinExistence type="predicted"/>
<protein>
    <submittedName>
        <fullName evidence="2">Pimeloyl-ACP methyl ester carboxylesterase</fullName>
    </submittedName>
</protein>
<dbReference type="RefSeq" id="WP_133802322.1">
    <property type="nucleotide sequence ID" value="NZ_SNWQ01000012.1"/>
</dbReference>
<dbReference type="OrthoDB" id="63519at2"/>
<organism evidence="2 3">
    <name type="scientific">Kribbella caucasensis</name>
    <dbReference type="NCBI Taxonomy" id="2512215"/>
    <lineage>
        <taxon>Bacteria</taxon>
        <taxon>Bacillati</taxon>
        <taxon>Actinomycetota</taxon>
        <taxon>Actinomycetes</taxon>
        <taxon>Propionibacteriales</taxon>
        <taxon>Kribbellaceae</taxon>
        <taxon>Kribbella</taxon>
    </lineage>
</organism>
<evidence type="ECO:0000313" key="3">
    <source>
        <dbReference type="Proteomes" id="UP000295388"/>
    </source>
</evidence>
<dbReference type="SUPFAM" id="SSF53474">
    <property type="entry name" value="alpha/beta-Hydrolases"/>
    <property type="match status" value="1"/>
</dbReference>
<accession>A0A4R6K7P1</accession>
<dbReference type="InterPro" id="IPR029058">
    <property type="entry name" value="AB_hydrolase_fold"/>
</dbReference>
<dbReference type="InterPro" id="IPR000073">
    <property type="entry name" value="AB_hydrolase_1"/>
</dbReference>
<dbReference type="Pfam" id="PF12697">
    <property type="entry name" value="Abhydrolase_6"/>
    <property type="match status" value="1"/>
</dbReference>
<dbReference type="Proteomes" id="UP000295388">
    <property type="component" value="Unassembled WGS sequence"/>
</dbReference>
<dbReference type="InterPro" id="IPR050228">
    <property type="entry name" value="Carboxylesterase_BioH"/>
</dbReference>
<sequence length="269" mass="28337">MTNTAVSKDGTTIAYDRAGDGPAVVLVDGALCSRAQGPMPDLSKELAGRFTVYNYDRRGRGDSGGSKTGDAAYELDREIEDLAAVIEAAGGSAYVYGTSSGAALALRAAAAGVPITKLAVFEAPFVVDDSRKPIPRTWVADLQQLVDAGRRGDAVKYFMTKGIGLPGVVVLMMKLMPAWKPMKELAHTLPYDAALLGENCFGQPLDASQWSSLEQPVLVAGGGKSPGWMRTSVWAVADAIPGATHREIPGQNHIIKATAIAPVLTEFFS</sequence>